<proteinExistence type="predicted"/>
<dbReference type="SUPFAM" id="SSF54791">
    <property type="entry name" value="Eukaryotic type KH-domain (KH-domain type I)"/>
    <property type="match status" value="1"/>
</dbReference>
<evidence type="ECO:0000256" key="2">
    <source>
        <dbReference type="SAM" id="MobiDB-lite"/>
    </source>
</evidence>
<feature type="compositionally biased region" description="Basic and acidic residues" evidence="2">
    <location>
        <begin position="200"/>
        <end position="216"/>
    </location>
</feature>
<protein>
    <recommendedName>
        <fullName evidence="5">K Homology domain-containing protein</fullName>
    </recommendedName>
</protein>
<evidence type="ECO:0000256" key="1">
    <source>
        <dbReference type="PROSITE-ProRule" id="PRU00117"/>
    </source>
</evidence>
<feature type="region of interest" description="Disordered" evidence="2">
    <location>
        <begin position="200"/>
        <end position="224"/>
    </location>
</feature>
<dbReference type="PROSITE" id="PS50084">
    <property type="entry name" value="KH_TYPE_1"/>
    <property type="match status" value="1"/>
</dbReference>
<feature type="non-terminal residue" evidence="3">
    <location>
        <position position="271"/>
    </location>
</feature>
<name>A0ABN9Y2D2_9DINO</name>
<dbReference type="InterPro" id="IPR036612">
    <property type="entry name" value="KH_dom_type_1_sf"/>
</dbReference>
<dbReference type="Proteomes" id="UP001189429">
    <property type="component" value="Unassembled WGS sequence"/>
</dbReference>
<keyword evidence="1" id="KW-0694">RNA-binding</keyword>
<sequence>MLIIFGPERGRRGAELMVMSTVENKSPGKFTRGVRDKESNERGFDTERIVFKDDELSYALGKEGTTRKKLEVAAGAILQYVGHVCFISRKKNTYPERKRCREFLKWLLDQRRGSVTIPDVSRRDDTTEMFIPENCKGWVTGNRGSELRRMEQETSVFMFMALDAKGEERLLIFGHDPGSKTSDKGRMAAERLVNELIQEKLRGDDDGGRGRSDSRTQRALPQPQPLAAPLALAASLAVAPAGPLGLAAAVGRRGASAACRDPSWGEGRSSG</sequence>
<evidence type="ECO:0000313" key="4">
    <source>
        <dbReference type="Proteomes" id="UP001189429"/>
    </source>
</evidence>
<reference evidence="3" key="1">
    <citation type="submission" date="2023-10" db="EMBL/GenBank/DDBJ databases">
        <authorList>
            <person name="Chen Y."/>
            <person name="Shah S."/>
            <person name="Dougan E. K."/>
            <person name="Thang M."/>
            <person name="Chan C."/>
        </authorList>
    </citation>
    <scope>NUCLEOTIDE SEQUENCE [LARGE SCALE GENOMIC DNA]</scope>
</reference>
<dbReference type="EMBL" id="CAUYUJ010021692">
    <property type="protein sequence ID" value="CAK0906446.1"/>
    <property type="molecule type" value="Genomic_DNA"/>
</dbReference>
<feature type="region of interest" description="Disordered" evidence="2">
    <location>
        <begin position="252"/>
        <end position="271"/>
    </location>
</feature>
<gene>
    <name evidence="3" type="ORF">PCOR1329_LOCUS81758</name>
</gene>
<organism evidence="3 4">
    <name type="scientific">Prorocentrum cordatum</name>
    <dbReference type="NCBI Taxonomy" id="2364126"/>
    <lineage>
        <taxon>Eukaryota</taxon>
        <taxon>Sar</taxon>
        <taxon>Alveolata</taxon>
        <taxon>Dinophyceae</taxon>
        <taxon>Prorocentrales</taxon>
        <taxon>Prorocentraceae</taxon>
        <taxon>Prorocentrum</taxon>
    </lineage>
</organism>
<comment type="caution">
    <text evidence="3">The sequence shown here is derived from an EMBL/GenBank/DDBJ whole genome shotgun (WGS) entry which is preliminary data.</text>
</comment>
<accession>A0ABN9Y2D2</accession>
<keyword evidence="4" id="KW-1185">Reference proteome</keyword>
<evidence type="ECO:0008006" key="5">
    <source>
        <dbReference type="Google" id="ProtNLM"/>
    </source>
</evidence>
<dbReference type="Gene3D" id="3.30.1370.10">
    <property type="entry name" value="K Homology domain, type 1"/>
    <property type="match status" value="1"/>
</dbReference>
<evidence type="ECO:0000313" key="3">
    <source>
        <dbReference type="EMBL" id="CAK0906446.1"/>
    </source>
</evidence>